<keyword evidence="4" id="KW-1185">Reference proteome</keyword>
<dbReference type="AlphaFoldDB" id="A0A3M7QUS6"/>
<gene>
    <name evidence="3" type="ORF">BpHYR1_035799</name>
</gene>
<dbReference type="Gene3D" id="2.60.210.10">
    <property type="entry name" value="Apoptosis, Tumor Necrosis Factor Receptor Associated Protein 2, Chain A"/>
    <property type="match status" value="1"/>
</dbReference>
<comment type="caution">
    <text evidence="3">The sequence shown here is derived from an EMBL/GenBank/DDBJ whole genome shotgun (WGS) entry which is preliminary data.</text>
</comment>
<sequence length="363" mass="43027">MNKLKIILPCGFSIKYRDITNRNGQFICSVCKSHYIDQEKCLNMNRNRLVVGIHLLKLRKNDFDECVRKIDTFKADPEHFLEDNYSKIINEIDIRREELKLMVMEKIDNYYESLMEAIERDRRAKSYECRAEIEKIDSLEKELNEFSDSNNESMETRLLMNEEMRNKIDDGLDYIDNFIKKFVQPNFRLLEKPEDFNVQKLFGSVFMGEKRVFTSKNNYVTGEGTFRFVIRRFYEHYRSHQIFLISEPYRINDMLWSIIVNSSKEANNSVLGVYVACSPVVEMGEWSIFAKVELRLLCANDPRKMLVKNFEAFFDKQRNGRGLSNFISLREIFSSNKGFFDMNTNCINIEANIVTEDRIKVEE</sequence>
<evidence type="ECO:0000256" key="1">
    <source>
        <dbReference type="SAM" id="Coils"/>
    </source>
</evidence>
<dbReference type="OrthoDB" id="289038at2759"/>
<protein>
    <submittedName>
        <fullName evidence="3">Ubiquitin carboxyl-terminal hydrolase 7 isoform X1</fullName>
    </submittedName>
</protein>
<keyword evidence="1" id="KW-0175">Coiled coil</keyword>
<dbReference type="STRING" id="10195.A0A3M7QUS6"/>
<dbReference type="EMBL" id="REGN01005100">
    <property type="protein sequence ID" value="RNA14841.1"/>
    <property type="molecule type" value="Genomic_DNA"/>
</dbReference>
<evidence type="ECO:0000259" key="2">
    <source>
        <dbReference type="PROSITE" id="PS50144"/>
    </source>
</evidence>
<evidence type="ECO:0000313" key="3">
    <source>
        <dbReference type="EMBL" id="RNA14841.1"/>
    </source>
</evidence>
<organism evidence="3 4">
    <name type="scientific">Brachionus plicatilis</name>
    <name type="common">Marine rotifer</name>
    <name type="synonym">Brachionus muelleri</name>
    <dbReference type="NCBI Taxonomy" id="10195"/>
    <lineage>
        <taxon>Eukaryota</taxon>
        <taxon>Metazoa</taxon>
        <taxon>Spiralia</taxon>
        <taxon>Gnathifera</taxon>
        <taxon>Rotifera</taxon>
        <taxon>Eurotatoria</taxon>
        <taxon>Monogononta</taxon>
        <taxon>Pseudotrocha</taxon>
        <taxon>Ploima</taxon>
        <taxon>Brachionidae</taxon>
        <taxon>Brachionus</taxon>
    </lineage>
</organism>
<dbReference type="SUPFAM" id="SSF49599">
    <property type="entry name" value="TRAF domain-like"/>
    <property type="match status" value="1"/>
</dbReference>
<dbReference type="Proteomes" id="UP000276133">
    <property type="component" value="Unassembled WGS sequence"/>
</dbReference>
<name>A0A3M7QUS6_BRAPC</name>
<feature type="coiled-coil region" evidence="1">
    <location>
        <begin position="129"/>
        <end position="156"/>
    </location>
</feature>
<dbReference type="PROSITE" id="PS50144">
    <property type="entry name" value="MATH"/>
    <property type="match status" value="1"/>
</dbReference>
<feature type="domain" description="MATH" evidence="2">
    <location>
        <begin position="223"/>
        <end position="351"/>
    </location>
</feature>
<evidence type="ECO:0000313" key="4">
    <source>
        <dbReference type="Proteomes" id="UP000276133"/>
    </source>
</evidence>
<dbReference type="GO" id="GO:0016787">
    <property type="term" value="F:hydrolase activity"/>
    <property type="evidence" value="ECO:0007669"/>
    <property type="project" value="UniProtKB-KW"/>
</dbReference>
<proteinExistence type="predicted"/>
<dbReference type="InterPro" id="IPR008974">
    <property type="entry name" value="TRAF-like"/>
</dbReference>
<keyword evidence="3" id="KW-0378">Hydrolase</keyword>
<accession>A0A3M7QUS6</accession>
<reference evidence="3 4" key="1">
    <citation type="journal article" date="2018" name="Sci. Rep.">
        <title>Genomic signatures of local adaptation to the degree of environmental predictability in rotifers.</title>
        <authorList>
            <person name="Franch-Gras L."/>
            <person name="Hahn C."/>
            <person name="Garcia-Roger E.M."/>
            <person name="Carmona M.J."/>
            <person name="Serra M."/>
            <person name="Gomez A."/>
        </authorList>
    </citation>
    <scope>NUCLEOTIDE SEQUENCE [LARGE SCALE GENOMIC DNA]</scope>
    <source>
        <strain evidence="3">HYR1</strain>
    </source>
</reference>
<dbReference type="InterPro" id="IPR002083">
    <property type="entry name" value="MATH/TRAF_dom"/>
</dbReference>
<dbReference type="Pfam" id="PF22486">
    <property type="entry name" value="MATH_2"/>
    <property type="match status" value="1"/>
</dbReference>
<dbReference type="SMART" id="SM00061">
    <property type="entry name" value="MATH"/>
    <property type="match status" value="1"/>
</dbReference>